<dbReference type="InterPro" id="IPR011782">
    <property type="entry name" value="Pept_S1C_Do"/>
</dbReference>
<reference evidence="10 11" key="1">
    <citation type="submission" date="2023-02" db="EMBL/GenBank/DDBJ databases">
        <title>Genome sequence of Lentisphaera profundi SAORIC-696.</title>
        <authorList>
            <person name="Kim e."/>
            <person name="Cho J.-C."/>
            <person name="Choi A."/>
            <person name="Kang I."/>
        </authorList>
    </citation>
    <scope>NUCLEOTIDE SEQUENCE [LARGE SCALE GENOMIC DNA]</scope>
    <source>
        <strain evidence="10 11">SAORIC-696</strain>
    </source>
</reference>
<feature type="domain" description="PDZ" evidence="9">
    <location>
        <begin position="358"/>
        <end position="432"/>
    </location>
</feature>
<dbReference type="SUPFAM" id="SSF50494">
    <property type="entry name" value="Trypsin-like serine proteases"/>
    <property type="match status" value="1"/>
</dbReference>
<evidence type="ECO:0000256" key="8">
    <source>
        <dbReference type="SAM" id="SignalP"/>
    </source>
</evidence>
<keyword evidence="3 8" id="KW-0732">Signal</keyword>
<keyword evidence="5" id="KW-0378">Hydrolase</keyword>
<dbReference type="NCBIfam" id="TIGR02037">
    <property type="entry name" value="degP_htrA_DO"/>
    <property type="match status" value="1"/>
</dbReference>
<dbReference type="Pfam" id="PF13180">
    <property type="entry name" value="PDZ_2"/>
    <property type="match status" value="1"/>
</dbReference>
<comment type="similarity">
    <text evidence="1">Belongs to the peptidase S1C family.</text>
</comment>
<evidence type="ECO:0000256" key="5">
    <source>
        <dbReference type="ARBA" id="ARBA00022801"/>
    </source>
</evidence>
<keyword evidence="6" id="KW-0720">Serine protease</keyword>
<dbReference type="InterPro" id="IPR001478">
    <property type="entry name" value="PDZ"/>
</dbReference>
<feature type="domain" description="PDZ" evidence="9">
    <location>
        <begin position="265"/>
        <end position="354"/>
    </location>
</feature>
<evidence type="ECO:0000259" key="9">
    <source>
        <dbReference type="PROSITE" id="PS50106"/>
    </source>
</evidence>
<protein>
    <submittedName>
        <fullName evidence="10">DegQ family serine endoprotease</fullName>
    </submittedName>
</protein>
<dbReference type="InterPro" id="IPR001940">
    <property type="entry name" value="Peptidase_S1C"/>
</dbReference>
<sequence length="463" mass="50060">MKRILCFTAMALLASPAAIADEDIKKEISQLKQTSRAFAHVAKTVSPAVVQIRVEKDVERTRGGQNNSREDFMRRFFGQAPEQGERSDEPTQKRREEVGQGSGFIISKDGYVLTNNHVIGEADHIKVMLNDGREFEAKVIGKDPKSDVAVVKVDAKDLPVIELGDSDKLEIGEWVMAIGNPFGLSHTVTAGIVSAKGRNSVGITDYENFIQTDAAINPGNSGGPLVDLDSKVIGINTAIFSRSGGYMGIGFAIPINMVKKITEQLIANGAVTRGFIGIYMQELTAELAESFDVKAGILISQVSPDSPAEKAGLLSGDVIVKLKGKAIVNLAAFRNAIAMEKPGDKIALVIIREDKQKSVRITVGSREKVLAKTERFGLTIEQQNDTNTKQFGSNLPEGVIVTKVKAGSVAEDAGLRAGMVVAQVNRRLVTNLKEYNEAVSLNPERALFLVKVNGVSRYVLLKK</sequence>
<feature type="signal peptide" evidence="8">
    <location>
        <begin position="1"/>
        <end position="20"/>
    </location>
</feature>
<dbReference type="EMBL" id="CP117812">
    <property type="protein sequence ID" value="WDE98307.1"/>
    <property type="molecule type" value="Genomic_DNA"/>
</dbReference>
<organism evidence="10 11">
    <name type="scientific">Lentisphaera profundi</name>
    <dbReference type="NCBI Taxonomy" id="1658616"/>
    <lineage>
        <taxon>Bacteria</taxon>
        <taxon>Pseudomonadati</taxon>
        <taxon>Lentisphaerota</taxon>
        <taxon>Lentisphaeria</taxon>
        <taxon>Lentisphaerales</taxon>
        <taxon>Lentisphaeraceae</taxon>
        <taxon>Lentisphaera</taxon>
    </lineage>
</organism>
<evidence type="ECO:0000256" key="6">
    <source>
        <dbReference type="ARBA" id="ARBA00022825"/>
    </source>
</evidence>
<evidence type="ECO:0000256" key="7">
    <source>
        <dbReference type="SAM" id="MobiDB-lite"/>
    </source>
</evidence>
<dbReference type="Pfam" id="PF00595">
    <property type="entry name" value="PDZ"/>
    <property type="match status" value="1"/>
</dbReference>
<dbReference type="RefSeq" id="WP_274153181.1">
    <property type="nucleotide sequence ID" value="NZ_CP117812.1"/>
</dbReference>
<dbReference type="PANTHER" id="PTHR22939">
    <property type="entry name" value="SERINE PROTEASE FAMILY S1C HTRA-RELATED"/>
    <property type="match status" value="1"/>
</dbReference>
<feature type="region of interest" description="Disordered" evidence="7">
    <location>
        <begin position="79"/>
        <end position="100"/>
    </location>
</feature>
<keyword evidence="11" id="KW-1185">Reference proteome</keyword>
<accession>A0ABY7VZL2</accession>
<evidence type="ECO:0000313" key="11">
    <source>
        <dbReference type="Proteomes" id="UP001214250"/>
    </source>
</evidence>
<dbReference type="Gene3D" id="2.40.10.120">
    <property type="match status" value="1"/>
</dbReference>
<dbReference type="PROSITE" id="PS50106">
    <property type="entry name" value="PDZ"/>
    <property type="match status" value="2"/>
</dbReference>
<evidence type="ECO:0000256" key="3">
    <source>
        <dbReference type="ARBA" id="ARBA00022729"/>
    </source>
</evidence>
<feature type="chain" id="PRO_5045779986" evidence="8">
    <location>
        <begin position="21"/>
        <end position="463"/>
    </location>
</feature>
<dbReference type="SUPFAM" id="SSF50156">
    <property type="entry name" value="PDZ domain-like"/>
    <property type="match status" value="2"/>
</dbReference>
<dbReference type="PANTHER" id="PTHR22939:SF129">
    <property type="entry name" value="SERINE PROTEASE HTRA2, MITOCHONDRIAL"/>
    <property type="match status" value="1"/>
</dbReference>
<proteinExistence type="inferred from homology"/>
<keyword evidence="2" id="KW-0645">Protease</keyword>
<evidence type="ECO:0000313" key="10">
    <source>
        <dbReference type="EMBL" id="WDE98307.1"/>
    </source>
</evidence>
<dbReference type="InterPro" id="IPR036034">
    <property type="entry name" value="PDZ_sf"/>
</dbReference>
<dbReference type="Gene3D" id="2.30.42.10">
    <property type="match status" value="2"/>
</dbReference>
<name>A0ABY7VZL2_9BACT</name>
<evidence type="ECO:0000256" key="4">
    <source>
        <dbReference type="ARBA" id="ARBA00022737"/>
    </source>
</evidence>
<dbReference type="CDD" id="cd10839">
    <property type="entry name" value="cpPDZ1_DegP-like"/>
    <property type="match status" value="1"/>
</dbReference>
<dbReference type="Proteomes" id="UP001214250">
    <property type="component" value="Chromosome 2"/>
</dbReference>
<dbReference type="Pfam" id="PF13365">
    <property type="entry name" value="Trypsin_2"/>
    <property type="match status" value="1"/>
</dbReference>
<dbReference type="SMART" id="SM00228">
    <property type="entry name" value="PDZ"/>
    <property type="match status" value="2"/>
</dbReference>
<gene>
    <name evidence="10" type="ORF">PQO03_21075</name>
</gene>
<feature type="compositionally biased region" description="Basic and acidic residues" evidence="7">
    <location>
        <begin position="83"/>
        <end position="98"/>
    </location>
</feature>
<evidence type="ECO:0000256" key="1">
    <source>
        <dbReference type="ARBA" id="ARBA00010541"/>
    </source>
</evidence>
<keyword evidence="4" id="KW-0677">Repeat</keyword>
<dbReference type="InterPro" id="IPR009003">
    <property type="entry name" value="Peptidase_S1_PA"/>
</dbReference>
<evidence type="ECO:0000256" key="2">
    <source>
        <dbReference type="ARBA" id="ARBA00022670"/>
    </source>
</evidence>
<dbReference type="PRINTS" id="PR00834">
    <property type="entry name" value="PROTEASES2C"/>
</dbReference>